<keyword evidence="3" id="KW-1185">Reference proteome</keyword>
<sequence>MTAMQKTVGAESMTKKAQPYRGPRRSQMAPMASLEKIDPDTDATPALPMSALARLRLSRMMGTSGAAAKVETKQVKKEIQERWKVRMWGLAKEKSLKDLALCSESTGSVNL</sequence>
<dbReference type="Proteomes" id="UP000015106">
    <property type="component" value="Chromosome 6"/>
</dbReference>
<reference evidence="2" key="3">
    <citation type="submission" date="2022-06" db="UniProtKB">
        <authorList>
            <consortium name="EnsemblPlants"/>
        </authorList>
    </citation>
    <scope>IDENTIFICATION</scope>
</reference>
<organism evidence="2 3">
    <name type="scientific">Triticum urartu</name>
    <name type="common">Red wild einkorn</name>
    <name type="synonym">Crithodium urartu</name>
    <dbReference type="NCBI Taxonomy" id="4572"/>
    <lineage>
        <taxon>Eukaryota</taxon>
        <taxon>Viridiplantae</taxon>
        <taxon>Streptophyta</taxon>
        <taxon>Embryophyta</taxon>
        <taxon>Tracheophyta</taxon>
        <taxon>Spermatophyta</taxon>
        <taxon>Magnoliopsida</taxon>
        <taxon>Liliopsida</taxon>
        <taxon>Poales</taxon>
        <taxon>Poaceae</taxon>
        <taxon>BOP clade</taxon>
        <taxon>Pooideae</taxon>
        <taxon>Triticodae</taxon>
        <taxon>Triticeae</taxon>
        <taxon>Triticinae</taxon>
        <taxon>Triticum</taxon>
    </lineage>
</organism>
<dbReference type="Gramene" id="TuG1812G0600000296.01.T01">
    <property type="protein sequence ID" value="TuG1812G0600000296.01.T01"/>
    <property type="gene ID" value="TuG1812G0600000296.01"/>
</dbReference>
<proteinExistence type="predicted"/>
<evidence type="ECO:0000313" key="2">
    <source>
        <dbReference type="EnsemblPlants" id="TuG1812G0600000296.01.T01"/>
    </source>
</evidence>
<accession>A0A8R7QMM1</accession>
<dbReference type="AlphaFoldDB" id="A0A8R7QMM1"/>
<dbReference type="EnsemblPlants" id="TuG1812G0600000296.01.T01">
    <property type="protein sequence ID" value="TuG1812G0600000296.01.T01"/>
    <property type="gene ID" value="TuG1812G0600000296.01"/>
</dbReference>
<protein>
    <submittedName>
        <fullName evidence="2">Uncharacterized protein</fullName>
    </submittedName>
</protein>
<feature type="region of interest" description="Disordered" evidence="1">
    <location>
        <begin position="1"/>
        <end position="30"/>
    </location>
</feature>
<name>A0A8R7QMM1_TRIUA</name>
<evidence type="ECO:0000256" key="1">
    <source>
        <dbReference type="SAM" id="MobiDB-lite"/>
    </source>
</evidence>
<reference evidence="3" key="1">
    <citation type="journal article" date="2013" name="Nature">
        <title>Draft genome of the wheat A-genome progenitor Triticum urartu.</title>
        <authorList>
            <person name="Ling H.Q."/>
            <person name="Zhao S."/>
            <person name="Liu D."/>
            <person name="Wang J."/>
            <person name="Sun H."/>
            <person name="Zhang C."/>
            <person name="Fan H."/>
            <person name="Li D."/>
            <person name="Dong L."/>
            <person name="Tao Y."/>
            <person name="Gao C."/>
            <person name="Wu H."/>
            <person name="Li Y."/>
            <person name="Cui Y."/>
            <person name="Guo X."/>
            <person name="Zheng S."/>
            <person name="Wang B."/>
            <person name="Yu K."/>
            <person name="Liang Q."/>
            <person name="Yang W."/>
            <person name="Lou X."/>
            <person name="Chen J."/>
            <person name="Feng M."/>
            <person name="Jian J."/>
            <person name="Zhang X."/>
            <person name="Luo G."/>
            <person name="Jiang Y."/>
            <person name="Liu J."/>
            <person name="Wang Z."/>
            <person name="Sha Y."/>
            <person name="Zhang B."/>
            <person name="Wu H."/>
            <person name="Tang D."/>
            <person name="Shen Q."/>
            <person name="Xue P."/>
            <person name="Zou S."/>
            <person name="Wang X."/>
            <person name="Liu X."/>
            <person name="Wang F."/>
            <person name="Yang Y."/>
            <person name="An X."/>
            <person name="Dong Z."/>
            <person name="Zhang K."/>
            <person name="Zhang X."/>
            <person name="Luo M.C."/>
            <person name="Dvorak J."/>
            <person name="Tong Y."/>
            <person name="Wang J."/>
            <person name="Yang H."/>
            <person name="Li Z."/>
            <person name="Wang D."/>
            <person name="Zhang A."/>
            <person name="Wang J."/>
        </authorList>
    </citation>
    <scope>NUCLEOTIDE SEQUENCE</scope>
    <source>
        <strain evidence="3">cv. G1812</strain>
    </source>
</reference>
<evidence type="ECO:0000313" key="3">
    <source>
        <dbReference type="Proteomes" id="UP000015106"/>
    </source>
</evidence>
<reference evidence="2" key="2">
    <citation type="submission" date="2018-03" db="EMBL/GenBank/DDBJ databases">
        <title>The Triticum urartu genome reveals the dynamic nature of wheat genome evolution.</title>
        <authorList>
            <person name="Ling H."/>
            <person name="Ma B."/>
            <person name="Shi X."/>
            <person name="Liu H."/>
            <person name="Dong L."/>
            <person name="Sun H."/>
            <person name="Cao Y."/>
            <person name="Gao Q."/>
            <person name="Zheng S."/>
            <person name="Li Y."/>
            <person name="Yu Y."/>
            <person name="Du H."/>
            <person name="Qi M."/>
            <person name="Li Y."/>
            <person name="Yu H."/>
            <person name="Cui Y."/>
            <person name="Wang N."/>
            <person name="Chen C."/>
            <person name="Wu H."/>
            <person name="Zhao Y."/>
            <person name="Zhang J."/>
            <person name="Li Y."/>
            <person name="Zhou W."/>
            <person name="Zhang B."/>
            <person name="Hu W."/>
            <person name="Eijk M."/>
            <person name="Tang J."/>
            <person name="Witsenboer H."/>
            <person name="Zhao S."/>
            <person name="Li Z."/>
            <person name="Zhang A."/>
            <person name="Wang D."/>
            <person name="Liang C."/>
        </authorList>
    </citation>
    <scope>NUCLEOTIDE SEQUENCE [LARGE SCALE GENOMIC DNA]</scope>
    <source>
        <strain evidence="2">cv. G1812</strain>
    </source>
</reference>